<dbReference type="Pfam" id="PF14595">
    <property type="entry name" value="Thioredoxin_9"/>
    <property type="match status" value="1"/>
</dbReference>
<evidence type="ECO:0000313" key="1">
    <source>
        <dbReference type="EMBL" id="WQD37489.1"/>
    </source>
</evidence>
<organism evidence="1 2">
    <name type="scientific">Niabella yanshanensis</name>
    <dbReference type="NCBI Taxonomy" id="577386"/>
    <lineage>
        <taxon>Bacteria</taxon>
        <taxon>Pseudomonadati</taxon>
        <taxon>Bacteroidota</taxon>
        <taxon>Chitinophagia</taxon>
        <taxon>Chitinophagales</taxon>
        <taxon>Chitinophagaceae</taxon>
        <taxon>Niabella</taxon>
    </lineage>
</organism>
<accession>A0ABZ0W450</accession>
<proteinExistence type="predicted"/>
<dbReference type="EMBL" id="CP139960">
    <property type="protein sequence ID" value="WQD37489.1"/>
    <property type="molecule type" value="Genomic_DNA"/>
</dbReference>
<dbReference type="Gene3D" id="3.40.30.10">
    <property type="entry name" value="Glutaredoxin"/>
    <property type="match status" value="1"/>
</dbReference>
<gene>
    <name evidence="1" type="ORF">U0035_17605</name>
</gene>
<sequence length="188" mass="21555">MNWNEYVEYTHQLLITDPPPPPYDNPDYHHYTKMNETRMKRWVKTNPVTAETAAVIQSISKPQNWVVITEPWCVDAAHIVPILYLMSSLNDKISFELQLRDSGSEIDQYLTNGSKSIPILIVRDEAGKDLFHWGPRPKEGQAMYLDLAANKADFEVVKNAIQTYYNADKSLSTQREVVALLNAVYTPQ</sequence>
<reference evidence="1 2" key="1">
    <citation type="submission" date="2023-12" db="EMBL/GenBank/DDBJ databases">
        <title>Genome sequencing and assembly of bacterial species from a model synthetic community.</title>
        <authorList>
            <person name="Hogle S.L."/>
        </authorList>
    </citation>
    <scope>NUCLEOTIDE SEQUENCE [LARGE SCALE GENOMIC DNA]</scope>
    <source>
        <strain evidence="1 2">HAMBI_3031</strain>
    </source>
</reference>
<protein>
    <submittedName>
        <fullName evidence="1">Thioredoxin family protein</fullName>
    </submittedName>
</protein>
<name>A0ABZ0W450_9BACT</name>
<dbReference type="RefSeq" id="WP_114791725.1">
    <property type="nucleotide sequence ID" value="NZ_CP139960.1"/>
</dbReference>
<dbReference type="Proteomes" id="UP001325680">
    <property type="component" value="Chromosome"/>
</dbReference>
<keyword evidence="2" id="KW-1185">Reference proteome</keyword>
<evidence type="ECO:0000313" key="2">
    <source>
        <dbReference type="Proteomes" id="UP001325680"/>
    </source>
</evidence>